<evidence type="ECO:0000259" key="6">
    <source>
        <dbReference type="PROSITE" id="PS51329"/>
    </source>
</evidence>
<evidence type="ECO:0000313" key="7">
    <source>
        <dbReference type="EMBL" id="OIW28470.1"/>
    </source>
</evidence>
<accession>A0A1J7ILX3</accession>
<dbReference type="PANTHER" id="PTHR10652:SF0">
    <property type="entry name" value="ADENYLYL CYCLASE-ASSOCIATED PROTEIN"/>
    <property type="match status" value="1"/>
</dbReference>
<dbReference type="InterPro" id="IPR013912">
    <property type="entry name" value="Adenylate_cyclase-assoc_CAP_C"/>
</dbReference>
<feature type="compositionally biased region" description="Basic and acidic residues" evidence="5">
    <location>
        <begin position="337"/>
        <end position="346"/>
    </location>
</feature>
<dbReference type="GO" id="GO:0090141">
    <property type="term" value="P:positive regulation of mitochondrial fission"/>
    <property type="evidence" value="ECO:0007669"/>
    <property type="project" value="EnsemblFungi"/>
</dbReference>
<dbReference type="OrthoDB" id="77251at2759"/>
<dbReference type="GO" id="GO:0000935">
    <property type="term" value="C:division septum"/>
    <property type="evidence" value="ECO:0007669"/>
    <property type="project" value="EnsemblFungi"/>
</dbReference>
<dbReference type="GO" id="GO:0031138">
    <property type="term" value="P:negative regulation of conjugation with cellular fusion"/>
    <property type="evidence" value="ECO:0007669"/>
    <property type="project" value="EnsemblFungi"/>
</dbReference>
<dbReference type="EMBL" id="KV875098">
    <property type="protein sequence ID" value="OIW28470.1"/>
    <property type="molecule type" value="Genomic_DNA"/>
</dbReference>
<evidence type="ECO:0000256" key="3">
    <source>
        <dbReference type="ARBA" id="ARBA00072052"/>
    </source>
</evidence>
<comment type="similarity">
    <text evidence="1 4">Belongs to the CAP family.</text>
</comment>
<dbReference type="InterPro" id="IPR013992">
    <property type="entry name" value="Adenylate_cyclase-assoc_CAP_N"/>
</dbReference>
<dbReference type="Gene3D" id="1.25.40.330">
    <property type="entry name" value="Adenylate cyclase-associated CAP, N-terminal domain"/>
    <property type="match status" value="1"/>
</dbReference>
<dbReference type="GO" id="GO:0030836">
    <property type="term" value="P:positive regulation of actin filament depolymerization"/>
    <property type="evidence" value="ECO:0007669"/>
    <property type="project" value="EnsemblFungi"/>
</dbReference>
<dbReference type="GO" id="GO:0007265">
    <property type="term" value="P:Ras protein signal transduction"/>
    <property type="evidence" value="ECO:0007669"/>
    <property type="project" value="EnsemblFungi"/>
</dbReference>
<dbReference type="GO" id="GO:0042802">
    <property type="term" value="F:identical protein binding"/>
    <property type="evidence" value="ECO:0007669"/>
    <property type="project" value="EnsemblFungi"/>
</dbReference>
<dbReference type="GO" id="GO:0010619">
    <property type="term" value="P:adenylate cyclase-activating glucose-activated G protein-coupled receptor signaling pathway"/>
    <property type="evidence" value="ECO:0007669"/>
    <property type="project" value="EnsemblFungi"/>
</dbReference>
<dbReference type="InterPro" id="IPR001837">
    <property type="entry name" value="Adenylate_cyclase-assoc_CAP"/>
</dbReference>
<feature type="compositionally biased region" description="Pro residues" evidence="5">
    <location>
        <begin position="63"/>
        <end position="79"/>
    </location>
</feature>
<dbReference type="SMART" id="SM00673">
    <property type="entry name" value="CARP"/>
    <property type="match status" value="2"/>
</dbReference>
<keyword evidence="8" id="KW-1185">Reference proteome</keyword>
<sequence>MATNNMYSLTTLIKRLEAATSRLEDIASSSFEIPQGVPALQQTLASPQSGISTTTSSIQTPAAPTPAPTPAPPAAPKMPAEPLPESIEEFDAFIKNSVGKYATLSKNLGGLIAEQAAKVVEGFQQQRRFLLITTKAKKPDFTGSEMAVYQDLLKPINECLIAVNEIKDANRGSPVFSHLSAVSDGIMVLAWVTVENRPYKHVEDSLGSVQFFGNRVLKEYKDKDPKQVEWVQALYQVFRDLAEYVKQYFPNGIPWNPKGQPVKDVIKSLDSGSASSSTPAPPPPPGAGGPPPPPPPGPPPVLKIKEQAAAPEAPAAGGLGAVFSELNKGESVTKGLRKVDKSEMTHKNPSLRAGSTVPDGESPVRGKSPAPGKKPKPESMRVKKPPKKELDGSKWTIENYEKEPQPIEIDASINHSILISKCSNTTVIIKGKANAVTIENTNRLSLVLDSLVSSVDVVKSQNFALQVLGSIPTVLMDQIDGAQVYFSKESTATRIFSSKSAGINLNVISGPDDDYKELPLPAQICSYYDEEKGDLVNEIVSHSG</sequence>
<dbReference type="InterPro" id="IPR053950">
    <property type="entry name" value="CAP_N"/>
</dbReference>
<dbReference type="FunFam" id="1.25.40.330:FF:000001">
    <property type="entry name" value="Adenylyl cyclase-associated protein"/>
    <property type="match status" value="1"/>
</dbReference>
<feature type="region of interest" description="Disordered" evidence="5">
    <location>
        <begin position="259"/>
        <end position="303"/>
    </location>
</feature>
<name>A0A1J7ILX3_9PEZI</name>
<organism evidence="7 8">
    <name type="scientific">Coniochaeta ligniaria NRRL 30616</name>
    <dbReference type="NCBI Taxonomy" id="1408157"/>
    <lineage>
        <taxon>Eukaryota</taxon>
        <taxon>Fungi</taxon>
        <taxon>Dikarya</taxon>
        <taxon>Ascomycota</taxon>
        <taxon>Pezizomycotina</taxon>
        <taxon>Sordariomycetes</taxon>
        <taxon>Sordariomycetidae</taxon>
        <taxon>Coniochaetales</taxon>
        <taxon>Coniochaetaceae</taxon>
        <taxon>Coniochaeta</taxon>
    </lineage>
</organism>
<reference evidence="7 8" key="1">
    <citation type="submission" date="2016-10" db="EMBL/GenBank/DDBJ databases">
        <title>Draft genome sequence of Coniochaeta ligniaria NRRL30616, a lignocellulolytic fungus for bioabatement of inhibitors in plant biomass hydrolysates.</title>
        <authorList>
            <consortium name="DOE Joint Genome Institute"/>
            <person name="Jimenez D.J."/>
            <person name="Hector R.E."/>
            <person name="Riley R."/>
            <person name="Sun H."/>
            <person name="Grigoriev I.V."/>
            <person name="Van Elsas J.D."/>
            <person name="Nichols N.N."/>
        </authorList>
    </citation>
    <scope>NUCLEOTIDE SEQUENCE [LARGE SCALE GENOMIC DNA]</scope>
    <source>
        <strain evidence="7 8">NRRL 30616</strain>
    </source>
</reference>
<dbReference type="STRING" id="1408157.A0A1J7ILX3"/>
<dbReference type="GO" id="GO:0035838">
    <property type="term" value="C:growing cell tip"/>
    <property type="evidence" value="ECO:0007669"/>
    <property type="project" value="EnsemblFungi"/>
</dbReference>
<dbReference type="Gene3D" id="2.160.20.70">
    <property type="match status" value="1"/>
</dbReference>
<dbReference type="InterPro" id="IPR018106">
    <property type="entry name" value="CAP_CS_N"/>
</dbReference>
<gene>
    <name evidence="7" type="ORF">CONLIGDRAFT_632750</name>
</gene>
<dbReference type="GO" id="GO:0030308">
    <property type="term" value="P:negative regulation of cell growth"/>
    <property type="evidence" value="ECO:0007669"/>
    <property type="project" value="EnsemblFungi"/>
</dbReference>
<dbReference type="GO" id="GO:0008179">
    <property type="term" value="F:adenylate cyclase binding"/>
    <property type="evidence" value="ECO:0007669"/>
    <property type="project" value="EnsemblFungi"/>
</dbReference>
<dbReference type="PROSITE" id="PS01088">
    <property type="entry name" value="CAP_1"/>
    <property type="match status" value="1"/>
</dbReference>
<dbReference type="Pfam" id="PF01213">
    <property type="entry name" value="CAP_N-CM"/>
    <property type="match status" value="1"/>
</dbReference>
<dbReference type="InParanoid" id="A0A1J7ILX3"/>
<dbReference type="InterPro" id="IPR036222">
    <property type="entry name" value="CAP_N_sf"/>
</dbReference>
<evidence type="ECO:0000256" key="5">
    <source>
        <dbReference type="SAM" id="MobiDB-lite"/>
    </source>
</evidence>
<dbReference type="GO" id="GO:0019933">
    <property type="term" value="P:cAMP-mediated signaling"/>
    <property type="evidence" value="ECO:0007669"/>
    <property type="project" value="TreeGrafter"/>
</dbReference>
<dbReference type="GO" id="GO:0046579">
    <property type="term" value="P:positive regulation of Ras protein signal transduction"/>
    <property type="evidence" value="ECO:0007669"/>
    <property type="project" value="EnsemblFungi"/>
</dbReference>
<proteinExistence type="inferred from homology"/>
<dbReference type="SUPFAM" id="SSF101278">
    <property type="entry name" value="N-terminal domain of adenylylcyclase associated protein, CAP"/>
    <property type="match status" value="1"/>
</dbReference>
<feature type="region of interest" description="Disordered" evidence="5">
    <location>
        <begin position="43"/>
        <end position="79"/>
    </location>
</feature>
<dbReference type="InterPro" id="IPR016098">
    <property type="entry name" value="CAP/MinC_C"/>
</dbReference>
<evidence type="ECO:0000256" key="4">
    <source>
        <dbReference type="RuleBase" id="RU000647"/>
    </source>
</evidence>
<dbReference type="AlphaFoldDB" id="A0A1J7ILX3"/>
<dbReference type="Pfam" id="PF21938">
    <property type="entry name" value="CAP_N"/>
    <property type="match status" value="1"/>
</dbReference>
<feature type="compositionally biased region" description="Low complexity" evidence="5">
    <location>
        <begin position="46"/>
        <end position="62"/>
    </location>
</feature>
<dbReference type="InterPro" id="IPR036223">
    <property type="entry name" value="CAP_C_sf"/>
</dbReference>
<dbReference type="Proteomes" id="UP000182658">
    <property type="component" value="Unassembled WGS sequence"/>
</dbReference>
<dbReference type="GO" id="GO:0003779">
    <property type="term" value="F:actin binding"/>
    <property type="evidence" value="ECO:0007669"/>
    <property type="project" value="EnsemblFungi"/>
</dbReference>
<dbReference type="FunFam" id="2.160.20.70:FF:000008">
    <property type="entry name" value="Adenylyl cyclase-associated protein"/>
    <property type="match status" value="1"/>
</dbReference>
<feature type="compositionally biased region" description="Basic and acidic residues" evidence="5">
    <location>
        <begin position="375"/>
        <end position="392"/>
    </location>
</feature>
<dbReference type="Pfam" id="PF08603">
    <property type="entry name" value="CAP_C"/>
    <property type="match status" value="1"/>
</dbReference>
<dbReference type="SUPFAM" id="SSF69340">
    <property type="entry name" value="C-terminal domain of adenylylcyclase associated protein"/>
    <property type="match status" value="1"/>
</dbReference>
<comment type="function">
    <text evidence="2">The N-terminal domain binds to adenylyl cyclase, thereby enabling adenylyl cyclase to be activated by upstream regulatory signals, such as Ras. The C-terminal domain is required for normal cellular morphology and growth control.</text>
</comment>
<dbReference type="InterPro" id="IPR006599">
    <property type="entry name" value="CARP_motif"/>
</dbReference>
<dbReference type="PANTHER" id="PTHR10652">
    <property type="entry name" value="ADENYLYL CYCLASE-ASSOCIATED PROTEIN"/>
    <property type="match status" value="1"/>
</dbReference>
<dbReference type="PROSITE" id="PS51329">
    <property type="entry name" value="C_CAP_COFACTOR_C"/>
    <property type="match status" value="1"/>
</dbReference>
<dbReference type="FunCoup" id="A0A1J7ILX3">
    <property type="interactions" value="732"/>
</dbReference>
<feature type="region of interest" description="Disordered" evidence="5">
    <location>
        <begin position="334"/>
        <end position="392"/>
    </location>
</feature>
<dbReference type="GO" id="GO:0030042">
    <property type="term" value="P:actin filament depolymerization"/>
    <property type="evidence" value="ECO:0007669"/>
    <property type="project" value="EnsemblFungi"/>
</dbReference>
<dbReference type="InterPro" id="IPR017901">
    <property type="entry name" value="C-CAP_CF_C-like"/>
</dbReference>
<dbReference type="GO" id="GO:0030833">
    <property type="term" value="P:regulation of actin filament polymerization"/>
    <property type="evidence" value="ECO:0007669"/>
    <property type="project" value="EnsemblFungi"/>
</dbReference>
<feature type="compositionally biased region" description="Pro residues" evidence="5">
    <location>
        <begin position="279"/>
        <end position="301"/>
    </location>
</feature>
<evidence type="ECO:0000256" key="1">
    <source>
        <dbReference type="ARBA" id="ARBA00007659"/>
    </source>
</evidence>
<dbReference type="GO" id="GO:0030479">
    <property type="term" value="C:actin cortical patch"/>
    <property type="evidence" value="ECO:0007669"/>
    <property type="project" value="EnsemblFungi"/>
</dbReference>
<protein>
    <recommendedName>
        <fullName evidence="3 4">Adenylyl cyclase-associated protein</fullName>
    </recommendedName>
</protein>
<evidence type="ECO:0000313" key="8">
    <source>
        <dbReference type="Proteomes" id="UP000182658"/>
    </source>
</evidence>
<evidence type="ECO:0000256" key="2">
    <source>
        <dbReference type="ARBA" id="ARBA00054756"/>
    </source>
</evidence>
<feature type="domain" description="C-CAP/cofactor C-like" evidence="6">
    <location>
        <begin position="385"/>
        <end position="520"/>
    </location>
</feature>
<dbReference type="GO" id="GO:0051014">
    <property type="term" value="P:actin filament severing"/>
    <property type="evidence" value="ECO:0007669"/>
    <property type="project" value="EnsemblFungi"/>
</dbReference>